<dbReference type="EC" id="1.3.1.104" evidence="9"/>
<keyword evidence="2" id="KW-0444">Lipid biosynthesis</keyword>
<feature type="domain" description="Enoyl reductase (ER)" evidence="11">
    <location>
        <begin position="12"/>
        <end position="322"/>
    </location>
</feature>
<dbReference type="InterPro" id="IPR051034">
    <property type="entry name" value="Mito_Enoyl-ACP_Reductase"/>
</dbReference>
<evidence type="ECO:0000259" key="11">
    <source>
        <dbReference type="SMART" id="SM00829"/>
    </source>
</evidence>
<dbReference type="GO" id="GO:0006633">
    <property type="term" value="P:fatty acid biosynthetic process"/>
    <property type="evidence" value="ECO:0007669"/>
    <property type="project" value="UniProtKB-KW"/>
</dbReference>
<evidence type="ECO:0000256" key="3">
    <source>
        <dbReference type="ARBA" id="ARBA00022832"/>
    </source>
</evidence>
<comment type="caution">
    <text evidence="12">The sequence shown here is derived from an EMBL/GenBank/DDBJ whole genome shotgun (WGS) entry which is preliminary data.</text>
</comment>
<evidence type="ECO:0000313" key="12">
    <source>
        <dbReference type="EMBL" id="NKX86093.1"/>
    </source>
</evidence>
<dbReference type="Pfam" id="PF08240">
    <property type="entry name" value="ADH_N"/>
    <property type="match status" value="1"/>
</dbReference>
<evidence type="ECO:0000256" key="7">
    <source>
        <dbReference type="ARBA" id="ARBA00023098"/>
    </source>
</evidence>
<evidence type="ECO:0000256" key="2">
    <source>
        <dbReference type="ARBA" id="ARBA00022516"/>
    </source>
</evidence>
<protein>
    <recommendedName>
        <fullName evidence="9">enoyl-[acyl-carrier-protein] reductase</fullName>
        <ecNumber evidence="9">1.3.1.104</ecNumber>
    </recommendedName>
</protein>
<keyword evidence="13" id="KW-1185">Reference proteome</keyword>
<dbReference type="AlphaFoldDB" id="A0A846VZN8"/>
<evidence type="ECO:0000256" key="6">
    <source>
        <dbReference type="ARBA" id="ARBA00023002"/>
    </source>
</evidence>
<dbReference type="Gene3D" id="3.90.180.10">
    <property type="entry name" value="Medium-chain alcohol dehydrogenases, catalytic domain"/>
    <property type="match status" value="1"/>
</dbReference>
<sequence length="324" mass="34484">MRRATVTRFGPAADVVEVGDYSPGALEAGEVAVRMTAASINPSDLVTIAGAYPSRTPLPLVPGFEGVGRVIETGPGVDIVSIGDRVVPIGSSGAWQQVKTTAARWCFRVLPELTDEQAALSYINPLTAFRMVEDFVNPRGVPTVAVNAAGSAIAGMVARLLHQRGVPPVALVRGAVDRESTSGPEWAAVLDTRKPDWEQELVHVTDGGPEVAFDAIGGEDGTRLVSTLRHGGSLVHYGLLSGRPLPATLRQQRPDVQIHFYRLRDWVHSAGYVDLQDGLDTAGRLVLDGTAVSRLRQTFPLEEVHAALCAAQERGGQGKVLLLP</sequence>
<evidence type="ECO:0000256" key="4">
    <source>
        <dbReference type="ARBA" id="ARBA00022857"/>
    </source>
</evidence>
<name>A0A846VZN8_9NOCA</name>
<dbReference type="InterPro" id="IPR036291">
    <property type="entry name" value="NAD(P)-bd_dom_sf"/>
</dbReference>
<keyword evidence="7" id="KW-0443">Lipid metabolism</keyword>
<dbReference type="SMART" id="SM00829">
    <property type="entry name" value="PKS_ER"/>
    <property type="match status" value="1"/>
</dbReference>
<keyword evidence="6" id="KW-0560">Oxidoreductase</keyword>
<dbReference type="SUPFAM" id="SSF51735">
    <property type="entry name" value="NAD(P)-binding Rossmann-fold domains"/>
    <property type="match status" value="1"/>
</dbReference>
<dbReference type="Pfam" id="PF13602">
    <property type="entry name" value="ADH_zinc_N_2"/>
    <property type="match status" value="1"/>
</dbReference>
<dbReference type="GO" id="GO:0141148">
    <property type="term" value="F:enoyl-[acyl-carrier-protein] reductase (NADPH) activity"/>
    <property type="evidence" value="ECO:0007669"/>
    <property type="project" value="UniProtKB-EC"/>
</dbReference>
<dbReference type="InterPro" id="IPR013154">
    <property type="entry name" value="ADH-like_N"/>
</dbReference>
<evidence type="ECO:0000256" key="9">
    <source>
        <dbReference type="ARBA" id="ARBA00038963"/>
    </source>
</evidence>
<evidence type="ECO:0000256" key="8">
    <source>
        <dbReference type="ARBA" id="ARBA00023160"/>
    </source>
</evidence>
<reference evidence="12 13" key="1">
    <citation type="submission" date="2020-04" db="EMBL/GenBank/DDBJ databases">
        <title>MicrobeNet Type strains.</title>
        <authorList>
            <person name="Nicholson A.C."/>
        </authorList>
    </citation>
    <scope>NUCLEOTIDE SEQUENCE [LARGE SCALE GENOMIC DNA]</scope>
    <source>
        <strain evidence="12 13">DSM 44960</strain>
    </source>
</reference>
<keyword evidence="5" id="KW-0809">Transit peptide</keyword>
<dbReference type="PANTHER" id="PTHR43981">
    <property type="entry name" value="ENOYL-[ACYL-CARRIER-PROTEIN] REDUCTASE, MITOCHONDRIAL"/>
    <property type="match status" value="1"/>
</dbReference>
<accession>A0A846VZN8</accession>
<dbReference type="EMBL" id="JAAXOM010000001">
    <property type="protein sequence ID" value="NKX86093.1"/>
    <property type="molecule type" value="Genomic_DNA"/>
</dbReference>
<keyword evidence="4" id="KW-0521">NADP</keyword>
<keyword evidence="8" id="KW-0275">Fatty acid biosynthesis</keyword>
<gene>
    <name evidence="12" type="ORF">HGA10_02045</name>
</gene>
<comment type="catalytic activity">
    <reaction evidence="10">
        <text>a 2,3-saturated acyl-[ACP] + NADP(+) = a (2E)-enoyl-[ACP] + NADPH + H(+)</text>
        <dbReference type="Rhea" id="RHEA:22564"/>
        <dbReference type="Rhea" id="RHEA-COMP:9925"/>
        <dbReference type="Rhea" id="RHEA-COMP:9926"/>
        <dbReference type="ChEBI" id="CHEBI:15378"/>
        <dbReference type="ChEBI" id="CHEBI:57783"/>
        <dbReference type="ChEBI" id="CHEBI:58349"/>
        <dbReference type="ChEBI" id="CHEBI:78784"/>
        <dbReference type="ChEBI" id="CHEBI:78785"/>
        <dbReference type="EC" id="1.3.1.104"/>
    </reaction>
</comment>
<dbReference type="SUPFAM" id="SSF50129">
    <property type="entry name" value="GroES-like"/>
    <property type="match status" value="1"/>
</dbReference>
<evidence type="ECO:0000313" key="13">
    <source>
        <dbReference type="Proteomes" id="UP000572007"/>
    </source>
</evidence>
<proteinExistence type="inferred from homology"/>
<evidence type="ECO:0000256" key="5">
    <source>
        <dbReference type="ARBA" id="ARBA00022946"/>
    </source>
</evidence>
<organism evidence="12 13">
    <name type="scientific">Nocardia coubleae</name>
    <dbReference type="NCBI Taxonomy" id="356147"/>
    <lineage>
        <taxon>Bacteria</taxon>
        <taxon>Bacillati</taxon>
        <taxon>Actinomycetota</taxon>
        <taxon>Actinomycetes</taxon>
        <taxon>Mycobacteriales</taxon>
        <taxon>Nocardiaceae</taxon>
        <taxon>Nocardia</taxon>
    </lineage>
</organism>
<dbReference type="InterPro" id="IPR020843">
    <property type="entry name" value="ER"/>
</dbReference>
<dbReference type="InterPro" id="IPR011032">
    <property type="entry name" value="GroES-like_sf"/>
</dbReference>
<dbReference type="Gene3D" id="3.40.50.720">
    <property type="entry name" value="NAD(P)-binding Rossmann-like Domain"/>
    <property type="match status" value="1"/>
</dbReference>
<dbReference type="CDD" id="cd05282">
    <property type="entry name" value="ETR_like"/>
    <property type="match status" value="1"/>
</dbReference>
<keyword evidence="3" id="KW-0276">Fatty acid metabolism</keyword>
<evidence type="ECO:0000256" key="10">
    <source>
        <dbReference type="ARBA" id="ARBA00048843"/>
    </source>
</evidence>
<comment type="similarity">
    <text evidence="1">Belongs to the zinc-containing alcohol dehydrogenase family. Quinone oxidoreductase subfamily.</text>
</comment>
<dbReference type="PANTHER" id="PTHR43981:SF2">
    <property type="entry name" value="ENOYL-[ACYL-CARRIER-PROTEIN] REDUCTASE, MITOCHONDRIAL"/>
    <property type="match status" value="1"/>
</dbReference>
<evidence type="ECO:0000256" key="1">
    <source>
        <dbReference type="ARBA" id="ARBA00010371"/>
    </source>
</evidence>
<dbReference type="Proteomes" id="UP000572007">
    <property type="component" value="Unassembled WGS sequence"/>
</dbReference>